<organism evidence="1">
    <name type="scientific">Brassica cretica</name>
    <name type="common">Mustard</name>
    <dbReference type="NCBI Taxonomy" id="69181"/>
    <lineage>
        <taxon>Eukaryota</taxon>
        <taxon>Viridiplantae</taxon>
        <taxon>Streptophyta</taxon>
        <taxon>Embryophyta</taxon>
        <taxon>Tracheophyta</taxon>
        <taxon>Spermatophyta</taxon>
        <taxon>Magnoliopsida</taxon>
        <taxon>eudicotyledons</taxon>
        <taxon>Gunneridae</taxon>
        <taxon>Pentapetalae</taxon>
        <taxon>rosids</taxon>
        <taxon>malvids</taxon>
        <taxon>Brassicales</taxon>
        <taxon>Brassicaceae</taxon>
        <taxon>Brassiceae</taxon>
        <taxon>Brassica</taxon>
    </lineage>
</organism>
<dbReference type="AlphaFoldDB" id="A0A8S9GUB2"/>
<accession>A0A8S9GUB2</accession>
<evidence type="ECO:0000313" key="3">
    <source>
        <dbReference type="Proteomes" id="UP000266723"/>
    </source>
</evidence>
<dbReference type="EMBL" id="QGKY02001925">
    <property type="protein sequence ID" value="KAF2547717.1"/>
    <property type="molecule type" value="Genomic_DNA"/>
</dbReference>
<dbReference type="EMBL" id="QGKV02000297">
    <property type="protein sequence ID" value="KAF3606359.1"/>
    <property type="molecule type" value="Genomic_DNA"/>
</dbReference>
<protein>
    <submittedName>
        <fullName evidence="1">Uncharacterized protein</fullName>
    </submittedName>
</protein>
<evidence type="ECO:0000313" key="1">
    <source>
        <dbReference type="EMBL" id="KAF2547717.1"/>
    </source>
</evidence>
<comment type="caution">
    <text evidence="1">The sequence shown here is derived from an EMBL/GenBank/DDBJ whole genome shotgun (WGS) entry which is preliminary data.</text>
</comment>
<gene>
    <name evidence="2" type="ORF">DY000_02046839</name>
    <name evidence="1" type="ORF">F2Q70_00020900</name>
</gene>
<dbReference type="Proteomes" id="UP000266723">
    <property type="component" value="Unassembled WGS sequence"/>
</dbReference>
<sequence length="129" mass="14351">MVAESLFWSLDEAAQAVKTDLVSPVFMVFFSEDSFSMWSGASTFMASMLGVLSQLIFYPVLKGSDGLFVTARGYGGCVTTALRIEPNGDMKPRSLMSRSPLFRFNRDEITQRQGLKLRQFADPTMENGD</sequence>
<proteinExistence type="predicted"/>
<evidence type="ECO:0000313" key="2">
    <source>
        <dbReference type="EMBL" id="KAF3606359.1"/>
    </source>
</evidence>
<dbReference type="OrthoDB" id="10369416at2759"/>
<name>A0A8S9GUB2_BRACR</name>
<reference evidence="1" key="1">
    <citation type="submission" date="2019-12" db="EMBL/GenBank/DDBJ databases">
        <title>Genome sequencing and annotation of Brassica cretica.</title>
        <authorList>
            <person name="Studholme D.J."/>
            <person name="Sarris P.F."/>
        </authorList>
    </citation>
    <scope>NUCLEOTIDE SEQUENCE</scope>
    <source>
        <strain evidence="1">PFS-102/07</strain>
        <tissue evidence="1">Leaf</tissue>
    </source>
</reference>
<keyword evidence="3" id="KW-1185">Reference proteome</keyword>
<reference evidence="2" key="2">
    <citation type="submission" date="2019-12" db="EMBL/GenBank/DDBJ databases">
        <authorList>
            <person name="Studholme D.J."/>
            <person name="Sarris P."/>
        </authorList>
    </citation>
    <scope>NUCLEOTIDE SEQUENCE</scope>
    <source>
        <strain evidence="2">PFS-1207/04</strain>
        <tissue evidence="2">Leaf</tissue>
    </source>
</reference>
<reference evidence="2 3" key="3">
    <citation type="journal article" date="2020" name="BMC Genomics">
        <title>Intraspecific diversification of the crop wild relative Brassica cretica Lam. using demographic model selection.</title>
        <authorList>
            <person name="Kioukis A."/>
            <person name="Michalopoulou V.A."/>
            <person name="Briers L."/>
            <person name="Pirintsos S."/>
            <person name="Studholme D.J."/>
            <person name="Pavlidis P."/>
            <person name="Sarris P.F."/>
        </authorList>
    </citation>
    <scope>NUCLEOTIDE SEQUENCE [LARGE SCALE GENOMIC DNA]</scope>
    <source>
        <strain evidence="3">cv. PFS-1207/04</strain>
        <strain evidence="2">PFS-1207/04</strain>
    </source>
</reference>